<keyword evidence="2 4" id="KW-0663">Pyridoxal phosphate</keyword>
<protein>
    <recommendedName>
        <fullName evidence="4">Molybdenum cofactor sulfurase</fullName>
        <shortName evidence="4">MCS</shortName>
        <shortName evidence="4">MOS</shortName>
        <shortName evidence="4">MoCo sulfurase</shortName>
        <ecNumber evidence="4">2.8.1.9</ecNumber>
    </recommendedName>
    <alternativeName>
        <fullName evidence="4">Molybdenum cofactor sulfurtransferase</fullName>
    </alternativeName>
</protein>
<dbReference type="GO" id="GO:0030170">
    <property type="term" value="F:pyridoxal phosphate binding"/>
    <property type="evidence" value="ECO:0007669"/>
    <property type="project" value="UniProtKB-UniRule"/>
</dbReference>
<dbReference type="OrthoDB" id="10264306at2759"/>
<dbReference type="InterPro" id="IPR000192">
    <property type="entry name" value="Aminotrans_V_dom"/>
</dbReference>
<dbReference type="PROSITE" id="PS51340">
    <property type="entry name" value="MOSC"/>
    <property type="match status" value="1"/>
</dbReference>
<dbReference type="Pfam" id="PF03473">
    <property type="entry name" value="MOSC"/>
    <property type="match status" value="1"/>
</dbReference>
<dbReference type="Pfam" id="PF00266">
    <property type="entry name" value="Aminotran_5"/>
    <property type="match status" value="1"/>
</dbReference>
<accession>A0A8K1C7W7</accession>
<dbReference type="GO" id="GO:0016829">
    <property type="term" value="F:lyase activity"/>
    <property type="evidence" value="ECO:0007669"/>
    <property type="project" value="UniProtKB-UniRule"/>
</dbReference>
<keyword evidence="3 4" id="KW-0501">Molybdenum cofactor biosynthesis</keyword>
<dbReference type="EC" id="2.8.1.9" evidence="4"/>
<dbReference type="InterPro" id="IPR015422">
    <property type="entry name" value="PyrdxlP-dep_Trfase_small"/>
</dbReference>
<comment type="catalytic activity">
    <reaction evidence="4">
        <text>Mo-molybdopterin + L-cysteine + AH2 = thio-Mo-molybdopterin + L-alanine + A + H2O</text>
        <dbReference type="Rhea" id="RHEA:42636"/>
        <dbReference type="ChEBI" id="CHEBI:13193"/>
        <dbReference type="ChEBI" id="CHEBI:15377"/>
        <dbReference type="ChEBI" id="CHEBI:17499"/>
        <dbReference type="ChEBI" id="CHEBI:35235"/>
        <dbReference type="ChEBI" id="CHEBI:57972"/>
        <dbReference type="ChEBI" id="CHEBI:71302"/>
        <dbReference type="ChEBI" id="CHEBI:82685"/>
        <dbReference type="EC" id="2.8.1.9"/>
    </reaction>
</comment>
<reference evidence="7" key="1">
    <citation type="submission" date="2019-03" db="EMBL/GenBank/DDBJ databases">
        <title>Long read genome sequence of the mycoparasitic Pythium oligandrum ATCC 38472 isolated from sugarbeet rhizosphere.</title>
        <authorList>
            <person name="Gaulin E."/>
        </authorList>
    </citation>
    <scope>NUCLEOTIDE SEQUENCE</scope>
    <source>
        <strain evidence="7">ATCC 38472_TT</strain>
    </source>
</reference>
<dbReference type="GO" id="GO:0006777">
    <property type="term" value="P:Mo-molybdopterin cofactor biosynthetic process"/>
    <property type="evidence" value="ECO:0007669"/>
    <property type="project" value="UniProtKB-UniRule"/>
</dbReference>
<dbReference type="HAMAP" id="MF_03050">
    <property type="entry name" value="MOCOS"/>
    <property type="match status" value="1"/>
</dbReference>
<dbReference type="Gene3D" id="3.40.640.10">
    <property type="entry name" value="Type I PLP-dependent aspartate aminotransferase-like (Major domain)"/>
    <property type="match status" value="1"/>
</dbReference>
<sequence>MLNARNGFSLRNQTPRAHVEHMEKAAFLREHAGYGYGESTDGERVIDALRRDEFPQLGAFGKLYFDHAGATLYAKSQVEAAFQELQSGMYGNPHSDTSAVLGAEDSMSFNIAAMRRRVLAFCNASEEEYAVVFTSGATAGLKLVGECFPWSRDSVFAHSLDSHTSVLGIRNYASAADARVKSIPIDELRTQAQPTELQQAQLEEASSSAAYHLFAFPAECNFSGTRHSLDLIDRVHRRETAWASDTYGRWLVLLDAAKYAATHQLDLSSFKPDFVVMSFYKLFGYPTGIGALVVKKGVLPLLQKRYYGGGTVANILADRDFVRLKALDDVSRFEDGSISFLSILALRHGFGMIDKLKIESIKDHTTALTRLLRQSLLQMKHWNDNRVCEIYGSSDDDKHQGPIVACNFRRSDGSYVGYSEVHKLAAIHNIQLRTGCFCNPGACQWYLGLQESDLTESMDAGHVCGDDIDIVNGRPTGAVRFSIGYMTTYEDVTALVEFLSKYFVTQAPPSPLKLSHPQLTPSGAVLKKITLFPIKSCTGMSVEAWPVGSRGLLYDREWAIIDASSRKAMTLKDTPSLCFLEPTVDLKNQILRITCRKSQQTTSCPLYSDLREQKSASVETIQLCATQCAGQDAGEHMSQWLSKILGRQCRLVRVPASHPRSAASSSTPSSSPERSDTSNAQIGFANQAQFLLISRASVANLNATLTAADADLQVQEDAFRANLVVDGCEPFAEDSWRSVRAGNVVLGVTGPCSRCSMINIDPSTGAFHRAPLQTLSRYRRERASIIFGQYLTLHAAPPPSSSTTWLHLGHIEVTCSS</sequence>
<dbReference type="Gene3D" id="3.90.1150.10">
    <property type="entry name" value="Aspartate Aminotransferase, domain 1"/>
    <property type="match status" value="1"/>
</dbReference>
<feature type="active site" evidence="4">
    <location>
        <position position="438"/>
    </location>
</feature>
<comment type="similarity">
    <text evidence="4">Belongs to the class-V pyridoxal-phosphate-dependent aminotransferase family. MOCOS subfamily.</text>
</comment>
<evidence type="ECO:0000256" key="2">
    <source>
        <dbReference type="ARBA" id="ARBA00022898"/>
    </source>
</evidence>
<dbReference type="SUPFAM" id="SSF53383">
    <property type="entry name" value="PLP-dependent transferases"/>
    <property type="match status" value="1"/>
</dbReference>
<evidence type="ECO:0000256" key="3">
    <source>
        <dbReference type="ARBA" id="ARBA00023150"/>
    </source>
</evidence>
<dbReference type="Pfam" id="PF03476">
    <property type="entry name" value="MOSC_N"/>
    <property type="match status" value="1"/>
</dbReference>
<comment type="caution">
    <text evidence="7">The sequence shown here is derived from an EMBL/GenBank/DDBJ whole genome shotgun (WGS) entry which is preliminary data.</text>
</comment>
<dbReference type="Proteomes" id="UP000794436">
    <property type="component" value="Unassembled WGS sequence"/>
</dbReference>
<dbReference type="InterPro" id="IPR005303">
    <property type="entry name" value="MOCOS_middle"/>
</dbReference>
<comment type="function">
    <text evidence="4">Sulfurates the molybdenum cofactor. Sulfation of molybdenum is essential for xanthine dehydrogenase (XDH) and aldehyde oxidase (ADO) enzymes in which molybdenum cofactor is liganded by 1 oxygen and 1 sulfur atom in active form.</text>
</comment>
<gene>
    <name evidence="7" type="ORF">Poli38472_013505</name>
</gene>
<feature type="region of interest" description="Disordered" evidence="5">
    <location>
        <begin position="656"/>
        <end position="678"/>
    </location>
</feature>
<dbReference type="InterPro" id="IPR015424">
    <property type="entry name" value="PyrdxlP-dep_Trfase"/>
</dbReference>
<feature type="modified residue" description="N6-(pyridoxal phosphate)lysine" evidence="4">
    <location>
        <position position="281"/>
    </location>
</feature>
<dbReference type="InterPro" id="IPR015421">
    <property type="entry name" value="PyrdxlP-dep_Trfase_major"/>
</dbReference>
<dbReference type="PANTHER" id="PTHR14237:SF80">
    <property type="entry name" value="MOLYBDENUM COFACTOR SULFURASE"/>
    <property type="match status" value="1"/>
</dbReference>
<comment type="cofactor">
    <cofactor evidence="4">
        <name>pyridoxal 5'-phosphate</name>
        <dbReference type="ChEBI" id="CHEBI:597326"/>
    </cofactor>
</comment>
<evidence type="ECO:0000313" key="8">
    <source>
        <dbReference type="Proteomes" id="UP000794436"/>
    </source>
</evidence>
<dbReference type="PANTHER" id="PTHR14237">
    <property type="entry name" value="MOLYBDOPTERIN COFACTOR SULFURASE MOSC"/>
    <property type="match status" value="1"/>
</dbReference>
<proteinExistence type="inferred from homology"/>
<evidence type="ECO:0000259" key="6">
    <source>
        <dbReference type="PROSITE" id="PS51340"/>
    </source>
</evidence>
<dbReference type="InterPro" id="IPR005302">
    <property type="entry name" value="MoCF_Sase_C"/>
</dbReference>
<dbReference type="EMBL" id="SPLM01000113">
    <property type="protein sequence ID" value="TMW58031.1"/>
    <property type="molecule type" value="Genomic_DNA"/>
</dbReference>
<dbReference type="AlphaFoldDB" id="A0A8K1C7W7"/>
<keyword evidence="1 4" id="KW-0808">Transferase</keyword>
<organism evidence="7 8">
    <name type="scientific">Pythium oligandrum</name>
    <name type="common">Mycoparasitic fungus</name>
    <dbReference type="NCBI Taxonomy" id="41045"/>
    <lineage>
        <taxon>Eukaryota</taxon>
        <taxon>Sar</taxon>
        <taxon>Stramenopiles</taxon>
        <taxon>Oomycota</taxon>
        <taxon>Peronosporomycetes</taxon>
        <taxon>Pythiales</taxon>
        <taxon>Pythiaceae</taxon>
        <taxon>Pythium</taxon>
    </lineage>
</organism>
<dbReference type="GO" id="GO:0008265">
    <property type="term" value="F:molybdenum cofactor sulfurtransferase activity"/>
    <property type="evidence" value="ECO:0007669"/>
    <property type="project" value="UniProtKB-UniRule"/>
</dbReference>
<feature type="domain" description="MOSC" evidence="6">
    <location>
        <begin position="667"/>
        <end position="817"/>
    </location>
</feature>
<dbReference type="InterPro" id="IPR028886">
    <property type="entry name" value="MoCo_sulfurase"/>
</dbReference>
<evidence type="ECO:0000256" key="1">
    <source>
        <dbReference type="ARBA" id="ARBA00022679"/>
    </source>
</evidence>
<dbReference type="SUPFAM" id="SSF141673">
    <property type="entry name" value="MOSC N-terminal domain-like"/>
    <property type="match status" value="1"/>
</dbReference>
<dbReference type="GO" id="GO:0030151">
    <property type="term" value="F:molybdenum ion binding"/>
    <property type="evidence" value="ECO:0007669"/>
    <property type="project" value="UniProtKB-UniRule"/>
</dbReference>
<evidence type="ECO:0000256" key="5">
    <source>
        <dbReference type="SAM" id="MobiDB-lite"/>
    </source>
</evidence>
<evidence type="ECO:0000313" key="7">
    <source>
        <dbReference type="EMBL" id="TMW58031.1"/>
    </source>
</evidence>
<evidence type="ECO:0000256" key="4">
    <source>
        <dbReference type="HAMAP-Rule" id="MF_03050"/>
    </source>
</evidence>
<name>A0A8K1C7W7_PYTOL</name>
<feature type="compositionally biased region" description="Low complexity" evidence="5">
    <location>
        <begin position="656"/>
        <end position="672"/>
    </location>
</feature>
<keyword evidence="8" id="KW-1185">Reference proteome</keyword>